<keyword evidence="2" id="KW-0812">Transmembrane</keyword>
<evidence type="ECO:0000313" key="3">
    <source>
        <dbReference type="EMBL" id="KMO43787.1"/>
    </source>
</evidence>
<keyword evidence="2" id="KW-1133">Transmembrane helix</keyword>
<proteinExistence type="predicted"/>
<dbReference type="EMBL" id="LABZ01000037">
    <property type="protein sequence ID" value="KMO43787.1"/>
    <property type="molecule type" value="Genomic_DNA"/>
</dbReference>
<protein>
    <submittedName>
        <fullName evidence="3">Uncharacterized protein</fullName>
    </submittedName>
</protein>
<comment type="caution">
    <text evidence="3">The sequence shown here is derived from an EMBL/GenBank/DDBJ whole genome shotgun (WGS) entry which is preliminary data.</text>
</comment>
<accession>A0A0J6TD38</accession>
<evidence type="ECO:0000256" key="1">
    <source>
        <dbReference type="SAM" id="MobiDB-lite"/>
    </source>
</evidence>
<name>A0A0J6TD38_9HYPH</name>
<keyword evidence="4" id="KW-1185">Reference proteome</keyword>
<feature type="region of interest" description="Disordered" evidence="1">
    <location>
        <begin position="54"/>
        <end position="97"/>
    </location>
</feature>
<evidence type="ECO:0000313" key="4">
    <source>
        <dbReference type="Proteomes" id="UP000036449"/>
    </source>
</evidence>
<feature type="transmembrane region" description="Helical" evidence="2">
    <location>
        <begin position="24"/>
        <end position="47"/>
    </location>
</feature>
<sequence length="97" mass="10126">MFLTMTAAIGGAMMAGIWLSQAGIAAAGLAAMIVGLTSAGVAAQVVVRLDRRTRAAGPEVEAEPVIDERPRLPRRRSAGSCPPLRRRRPGRPLAPAL</sequence>
<gene>
    <name evidence="3" type="ORF">VQ03_06860</name>
</gene>
<dbReference type="RefSeq" id="WP_048450122.1">
    <property type="nucleotide sequence ID" value="NZ_JBNNPJ010000001.1"/>
</dbReference>
<dbReference type="PATRIC" id="fig|1187852.3.peg.4748"/>
<evidence type="ECO:0000256" key="2">
    <source>
        <dbReference type="SAM" id="Phobius"/>
    </source>
</evidence>
<keyword evidence="2" id="KW-0472">Membrane</keyword>
<dbReference type="Proteomes" id="UP000036449">
    <property type="component" value="Unassembled WGS sequence"/>
</dbReference>
<dbReference type="AlphaFoldDB" id="A0A0J6TD38"/>
<organism evidence="3 4">
    <name type="scientific">Methylobacterium tarhaniae</name>
    <dbReference type="NCBI Taxonomy" id="1187852"/>
    <lineage>
        <taxon>Bacteria</taxon>
        <taxon>Pseudomonadati</taxon>
        <taxon>Pseudomonadota</taxon>
        <taxon>Alphaproteobacteria</taxon>
        <taxon>Hyphomicrobiales</taxon>
        <taxon>Methylobacteriaceae</taxon>
        <taxon>Methylobacterium</taxon>
    </lineage>
</organism>
<reference evidence="3 4" key="1">
    <citation type="submission" date="2015-03" db="EMBL/GenBank/DDBJ databases">
        <title>Genome sequencing of Methylobacterium tarhaniae DSM 25844.</title>
        <authorList>
            <person name="Chaudhry V."/>
            <person name="Patil P.B."/>
        </authorList>
    </citation>
    <scope>NUCLEOTIDE SEQUENCE [LARGE SCALE GENOMIC DNA]</scope>
    <source>
        <strain evidence="3 4">DSM 25844</strain>
    </source>
</reference>
<dbReference type="OrthoDB" id="9971845at2"/>